<dbReference type="STRING" id="1123307.GCA_000380065_00210"/>
<name>A0A380L0D1_9STRE</name>
<sequence>MMLKFHKKTKDEHLDEDKVREKILPLLRKLKASLECHNHPAAALVAGRIEDNLPELEMLYGQAFGAKLRRFQDELSWCLTSVRGQYHLAEEELRFKREFEEISFLLTARGRAML</sequence>
<organism evidence="1 2">
    <name type="scientific">Streptococcus massiliensis</name>
    <dbReference type="NCBI Taxonomy" id="313439"/>
    <lineage>
        <taxon>Bacteria</taxon>
        <taxon>Bacillati</taxon>
        <taxon>Bacillota</taxon>
        <taxon>Bacilli</taxon>
        <taxon>Lactobacillales</taxon>
        <taxon>Streptococcaceae</taxon>
        <taxon>Streptococcus</taxon>
    </lineage>
</organism>
<protein>
    <submittedName>
        <fullName evidence="1">Uncharacterized protein</fullName>
    </submittedName>
</protein>
<dbReference type="EMBL" id="UHFR01000005">
    <property type="protein sequence ID" value="SUN77479.1"/>
    <property type="molecule type" value="Genomic_DNA"/>
</dbReference>
<evidence type="ECO:0000313" key="2">
    <source>
        <dbReference type="Proteomes" id="UP000254634"/>
    </source>
</evidence>
<dbReference type="RefSeq" id="WP_018370892.1">
    <property type="nucleotide sequence ID" value="NZ_UHFR01000005.1"/>
</dbReference>
<proteinExistence type="predicted"/>
<evidence type="ECO:0000313" key="1">
    <source>
        <dbReference type="EMBL" id="SUN77479.1"/>
    </source>
</evidence>
<keyword evidence="2" id="KW-1185">Reference proteome</keyword>
<accession>A0A380L0D1</accession>
<reference evidence="1" key="1">
    <citation type="submission" date="2018-06" db="EMBL/GenBank/DDBJ databases">
        <authorList>
            <consortium name="Pathogen Informatics"/>
            <person name="Doyle S."/>
        </authorList>
    </citation>
    <scope>NUCLEOTIDE SEQUENCE [LARGE SCALE GENOMIC DNA]</scope>
    <source>
        <strain evidence="1">NCTC13765</strain>
    </source>
</reference>
<dbReference type="Proteomes" id="UP000254634">
    <property type="component" value="Unassembled WGS sequence"/>
</dbReference>
<gene>
    <name evidence="1" type="ORF">NCTC13765_02005</name>
</gene>
<dbReference type="AlphaFoldDB" id="A0A380L0D1"/>